<feature type="coiled-coil region" evidence="1">
    <location>
        <begin position="75"/>
        <end position="102"/>
    </location>
</feature>
<dbReference type="PATRIC" id="fig|1268237.3.peg.2603"/>
<feature type="region of interest" description="Disordered" evidence="2">
    <location>
        <begin position="1"/>
        <end position="40"/>
    </location>
</feature>
<accession>N9VIF3</accession>
<keyword evidence="1" id="KW-0175">Coiled coil</keyword>
<organism evidence="3 4">
    <name type="scientific">Aeromonas diversa CDC 2478-85</name>
    <dbReference type="NCBI Taxonomy" id="1268237"/>
    <lineage>
        <taxon>Bacteria</taxon>
        <taxon>Pseudomonadati</taxon>
        <taxon>Pseudomonadota</taxon>
        <taxon>Gammaproteobacteria</taxon>
        <taxon>Aeromonadales</taxon>
        <taxon>Aeromonadaceae</taxon>
        <taxon>Aeromonas</taxon>
    </lineage>
</organism>
<dbReference type="RefSeq" id="WP_005355816.1">
    <property type="nucleotide sequence ID" value="NZ_APVG01000035.1"/>
</dbReference>
<gene>
    <name evidence="3" type="ORF">G114_13223</name>
</gene>
<evidence type="ECO:0000256" key="2">
    <source>
        <dbReference type="SAM" id="MobiDB-lite"/>
    </source>
</evidence>
<dbReference type="Proteomes" id="UP000023775">
    <property type="component" value="Unassembled WGS sequence"/>
</dbReference>
<proteinExistence type="predicted"/>
<evidence type="ECO:0000313" key="3">
    <source>
        <dbReference type="EMBL" id="ENY71403.1"/>
    </source>
</evidence>
<dbReference type="OrthoDB" id="5760042at2"/>
<protein>
    <submittedName>
        <fullName evidence="3">Uncharacterized protein</fullName>
    </submittedName>
</protein>
<comment type="caution">
    <text evidence="3">The sequence shown here is derived from an EMBL/GenBank/DDBJ whole genome shotgun (WGS) entry which is preliminary data.</text>
</comment>
<feature type="compositionally biased region" description="Polar residues" evidence="2">
    <location>
        <begin position="1"/>
        <end position="28"/>
    </location>
</feature>
<reference evidence="3 4" key="1">
    <citation type="journal article" date="2013" name="Genome Announc.">
        <title>Draft Genome Sequence of the Aeromonas diversa Type Strain.</title>
        <authorList>
            <person name="Farfan M."/>
            <person name="Spataro N."/>
            <person name="Sanglas A."/>
            <person name="Albarral V."/>
            <person name="Loren J.G."/>
            <person name="Bosch E."/>
            <person name="Fuste M.C."/>
        </authorList>
    </citation>
    <scope>NUCLEOTIDE SEQUENCE [LARGE SCALE GENOMIC DNA]</scope>
    <source>
        <strain evidence="3 4">2478-85</strain>
    </source>
</reference>
<name>N9VIF3_9GAMM</name>
<feature type="coiled-coil region" evidence="1">
    <location>
        <begin position="246"/>
        <end position="277"/>
    </location>
</feature>
<dbReference type="EMBL" id="APVG01000035">
    <property type="protein sequence ID" value="ENY71403.1"/>
    <property type="molecule type" value="Genomic_DNA"/>
</dbReference>
<dbReference type="AlphaFoldDB" id="N9VIF3"/>
<keyword evidence="4" id="KW-1185">Reference proteome</keyword>
<evidence type="ECO:0000313" key="4">
    <source>
        <dbReference type="Proteomes" id="UP000023775"/>
    </source>
</evidence>
<sequence length="332" mass="36677">MLISPTRQSGITESSRLHPSQEGVLSSRKSARQGRAEGRIDASRLERWSLMGRTQMSVARAQDSEKALGQTWNELKRLERQLAQGKGEQQELQHRLQRLESKLQSGGMLTPELKPKMLQPASTRQVRYGTEPLDLLSAKPTAERLRFSFPLSGGVAEVHIPAGAQGEAVVKRLDQALKHEQIRARMSGKGSLELSIPEPLRRKLDEPVLVTGEGVRVPAGNPIPLRFKAAKGELGELQEGLGKGDIAQEQNRIKRLLSEIEQSMRELKQYRQRMVAQLGQVRAKAQGLNERELESLQQELTGALRQGGFAGTMSGLLAQANVSRQTVVALLT</sequence>
<evidence type="ECO:0000256" key="1">
    <source>
        <dbReference type="SAM" id="Coils"/>
    </source>
</evidence>
<dbReference type="eggNOG" id="COG2604">
    <property type="taxonomic scope" value="Bacteria"/>
</dbReference>